<comment type="caution">
    <text evidence="2">The sequence shown here is derived from an EMBL/GenBank/DDBJ whole genome shotgun (WGS) entry which is preliminary data.</text>
</comment>
<evidence type="ECO:0000256" key="1">
    <source>
        <dbReference type="SAM" id="Phobius"/>
    </source>
</evidence>
<keyword evidence="1" id="KW-1133">Transmembrane helix</keyword>
<dbReference type="STRING" id="92696.A0A4R0RI91"/>
<organism evidence="2 3">
    <name type="scientific">Steccherinum ochraceum</name>
    <dbReference type="NCBI Taxonomy" id="92696"/>
    <lineage>
        <taxon>Eukaryota</taxon>
        <taxon>Fungi</taxon>
        <taxon>Dikarya</taxon>
        <taxon>Basidiomycota</taxon>
        <taxon>Agaricomycotina</taxon>
        <taxon>Agaricomycetes</taxon>
        <taxon>Polyporales</taxon>
        <taxon>Steccherinaceae</taxon>
        <taxon>Steccherinum</taxon>
    </lineage>
</organism>
<proteinExistence type="predicted"/>
<sequence length="62" mass="7289">MASVANWVYFIENFGADIADHITWTIAATIMLTAMITFFVHIFFVHRIFTLSRRNYFITIPM</sequence>
<keyword evidence="3" id="KW-1185">Reference proteome</keyword>
<gene>
    <name evidence="2" type="ORF">EIP91_003874</name>
</gene>
<reference evidence="2 3" key="1">
    <citation type="submission" date="2018-11" db="EMBL/GenBank/DDBJ databases">
        <title>Genome assembly of Steccherinum ochraceum LE-BIN_3174, the white-rot fungus of the Steccherinaceae family (The Residual Polyporoid clade, Polyporales, Basidiomycota).</title>
        <authorList>
            <person name="Fedorova T.V."/>
            <person name="Glazunova O.A."/>
            <person name="Landesman E.O."/>
            <person name="Moiseenko K.V."/>
            <person name="Psurtseva N.V."/>
            <person name="Savinova O.S."/>
            <person name="Shakhova N.V."/>
            <person name="Tyazhelova T.V."/>
            <person name="Vasina D.V."/>
        </authorList>
    </citation>
    <scope>NUCLEOTIDE SEQUENCE [LARGE SCALE GENOMIC DNA]</scope>
    <source>
        <strain evidence="2 3">LE-BIN_3174</strain>
    </source>
</reference>
<dbReference type="Proteomes" id="UP000292702">
    <property type="component" value="Unassembled WGS sequence"/>
</dbReference>
<accession>A0A4R0RI91</accession>
<keyword evidence="1" id="KW-0812">Transmembrane</keyword>
<evidence type="ECO:0000313" key="2">
    <source>
        <dbReference type="EMBL" id="TCD64609.1"/>
    </source>
</evidence>
<dbReference type="EMBL" id="RWJN01000226">
    <property type="protein sequence ID" value="TCD64609.1"/>
    <property type="molecule type" value="Genomic_DNA"/>
</dbReference>
<protein>
    <submittedName>
        <fullName evidence="2">Uncharacterized protein</fullName>
    </submittedName>
</protein>
<feature type="transmembrane region" description="Helical" evidence="1">
    <location>
        <begin position="22"/>
        <end position="45"/>
    </location>
</feature>
<name>A0A4R0RI91_9APHY</name>
<dbReference type="AlphaFoldDB" id="A0A4R0RI91"/>
<evidence type="ECO:0000313" key="3">
    <source>
        <dbReference type="Proteomes" id="UP000292702"/>
    </source>
</evidence>
<keyword evidence="1" id="KW-0472">Membrane</keyword>